<evidence type="ECO:0000259" key="9">
    <source>
        <dbReference type="Pfam" id="PF02470"/>
    </source>
</evidence>
<protein>
    <submittedName>
        <fullName evidence="10">MlaD family protein</fullName>
    </submittedName>
</protein>
<comment type="subcellular location">
    <subcellularLocation>
        <location evidence="1">Cell inner membrane</location>
    </subcellularLocation>
</comment>
<proteinExistence type="predicted"/>
<dbReference type="RefSeq" id="WP_243536820.1">
    <property type="nucleotide sequence ID" value="NZ_CP093442.1"/>
</dbReference>
<keyword evidence="5 8" id="KW-1133">Transmembrane helix</keyword>
<sequence>MGKKLESLKTGWYLWLFPIFALLISAYLFYGWVQESGTEIKITFDDGSGIEPEKTEIRYRGIEIGSVKKVELADDNKSVKVHATLIRDIKGIAVKGSKFWIVRPQVTLQGISGLETIIGGTYISVQPGKDDAPEELDFKGREGSSSKDPTEDTATYYLETPFVSSISVDDPVTFRGMKIGSVTNVNISKTAQKVIVQINLAYKFMRLIRTNTLFWEKMAVQAKLGLLKSEIKISSFETALRGGIELSTPDNPGPMAKSHTHFPLHGKPPKDFEKWNPVLESK</sequence>
<feature type="domain" description="Mce/MlaD" evidence="9">
    <location>
        <begin position="153"/>
        <end position="212"/>
    </location>
</feature>
<keyword evidence="4 8" id="KW-0812">Transmembrane</keyword>
<dbReference type="Proteomes" id="UP000830116">
    <property type="component" value="Chromosome"/>
</dbReference>
<gene>
    <name evidence="10" type="ORF">MNR06_13200</name>
</gene>
<evidence type="ECO:0000313" key="10">
    <source>
        <dbReference type="EMBL" id="UOF00654.1"/>
    </source>
</evidence>
<evidence type="ECO:0000256" key="3">
    <source>
        <dbReference type="ARBA" id="ARBA00022519"/>
    </source>
</evidence>
<evidence type="ECO:0000256" key="5">
    <source>
        <dbReference type="ARBA" id="ARBA00022989"/>
    </source>
</evidence>
<evidence type="ECO:0000313" key="11">
    <source>
        <dbReference type="Proteomes" id="UP000830116"/>
    </source>
</evidence>
<dbReference type="PANTHER" id="PTHR30462:SF0">
    <property type="entry name" value="INTERMEMBRANE TRANSPORT PROTEIN YEBT"/>
    <property type="match status" value="1"/>
</dbReference>
<feature type="domain" description="Mce/MlaD" evidence="9">
    <location>
        <begin position="37"/>
        <end position="128"/>
    </location>
</feature>
<feature type="region of interest" description="Disordered" evidence="7">
    <location>
        <begin position="126"/>
        <end position="152"/>
    </location>
</feature>
<evidence type="ECO:0000256" key="8">
    <source>
        <dbReference type="SAM" id="Phobius"/>
    </source>
</evidence>
<evidence type="ECO:0000256" key="2">
    <source>
        <dbReference type="ARBA" id="ARBA00022475"/>
    </source>
</evidence>
<reference evidence="10" key="1">
    <citation type="submission" date="2022-03" db="EMBL/GenBank/DDBJ databases">
        <title>Genome Identification and Characterization of new species Bdellovibrio reynosense LBG001 sp. nov. from a Mexico soil sample.</title>
        <authorList>
            <person name="Camilli A."/>
            <person name="Ajao Y."/>
            <person name="Guo X."/>
        </authorList>
    </citation>
    <scope>NUCLEOTIDE SEQUENCE</scope>
    <source>
        <strain evidence="10">LBG001</strain>
    </source>
</reference>
<keyword evidence="3" id="KW-0997">Cell inner membrane</keyword>
<dbReference type="Pfam" id="PF02470">
    <property type="entry name" value="MlaD"/>
    <property type="match status" value="2"/>
</dbReference>
<name>A0ABY4C7G6_9BACT</name>
<evidence type="ECO:0000256" key="6">
    <source>
        <dbReference type="ARBA" id="ARBA00023136"/>
    </source>
</evidence>
<organism evidence="10 11">
    <name type="scientific">Bdellovibrio reynosensis</name>
    <dbReference type="NCBI Taxonomy" id="2835041"/>
    <lineage>
        <taxon>Bacteria</taxon>
        <taxon>Pseudomonadati</taxon>
        <taxon>Bdellovibrionota</taxon>
        <taxon>Bdellovibrionia</taxon>
        <taxon>Bdellovibrionales</taxon>
        <taxon>Pseudobdellovibrionaceae</taxon>
        <taxon>Bdellovibrio</taxon>
    </lineage>
</organism>
<dbReference type="InterPro" id="IPR051800">
    <property type="entry name" value="PqiA-PqiB_transport"/>
</dbReference>
<feature type="region of interest" description="Disordered" evidence="7">
    <location>
        <begin position="248"/>
        <end position="282"/>
    </location>
</feature>
<feature type="compositionally biased region" description="Basic and acidic residues" evidence="7">
    <location>
        <begin position="128"/>
        <end position="150"/>
    </location>
</feature>
<dbReference type="InterPro" id="IPR003399">
    <property type="entry name" value="Mce/MlaD"/>
</dbReference>
<feature type="transmembrane region" description="Helical" evidence="8">
    <location>
        <begin position="12"/>
        <end position="33"/>
    </location>
</feature>
<keyword evidence="2" id="KW-1003">Cell membrane</keyword>
<keyword evidence="11" id="KW-1185">Reference proteome</keyword>
<accession>A0ABY4C7G6</accession>
<dbReference type="PANTHER" id="PTHR30462">
    <property type="entry name" value="INTERMEMBRANE TRANSPORT PROTEIN PQIB-RELATED"/>
    <property type="match status" value="1"/>
</dbReference>
<evidence type="ECO:0000256" key="1">
    <source>
        <dbReference type="ARBA" id="ARBA00004533"/>
    </source>
</evidence>
<evidence type="ECO:0000256" key="7">
    <source>
        <dbReference type="SAM" id="MobiDB-lite"/>
    </source>
</evidence>
<dbReference type="EMBL" id="CP093442">
    <property type="protein sequence ID" value="UOF00654.1"/>
    <property type="molecule type" value="Genomic_DNA"/>
</dbReference>
<evidence type="ECO:0000256" key="4">
    <source>
        <dbReference type="ARBA" id="ARBA00022692"/>
    </source>
</evidence>
<keyword evidence="6 8" id="KW-0472">Membrane</keyword>